<sequence length="122" mass="13777">MVHLASVQSTLADLVLSPPHRDPTIIALQAYNEALPIFRFPNEILQIIFGICHDGWESPLLRLPSWLSITYVCSRWRAVALGYSRLWSTISLSTPEWVQLCIARSPSKCCLDITLTIKDNLV</sequence>
<accession>W4KD18</accession>
<dbReference type="Proteomes" id="UP000030671">
    <property type="component" value="Unassembled WGS sequence"/>
</dbReference>
<keyword evidence="3" id="KW-1185">Reference proteome</keyword>
<proteinExistence type="predicted"/>
<dbReference type="AlphaFoldDB" id="W4KD18"/>
<dbReference type="EMBL" id="KI925456">
    <property type="protein sequence ID" value="ETW83634.1"/>
    <property type="molecule type" value="Genomic_DNA"/>
</dbReference>
<reference evidence="2 3" key="1">
    <citation type="journal article" date="2012" name="New Phytol.">
        <title>Insight into trade-off between wood decay and parasitism from the genome of a fungal forest pathogen.</title>
        <authorList>
            <person name="Olson A."/>
            <person name="Aerts A."/>
            <person name="Asiegbu F."/>
            <person name="Belbahri L."/>
            <person name="Bouzid O."/>
            <person name="Broberg A."/>
            <person name="Canback B."/>
            <person name="Coutinho P.M."/>
            <person name="Cullen D."/>
            <person name="Dalman K."/>
            <person name="Deflorio G."/>
            <person name="van Diepen L.T."/>
            <person name="Dunand C."/>
            <person name="Duplessis S."/>
            <person name="Durling M."/>
            <person name="Gonthier P."/>
            <person name="Grimwood J."/>
            <person name="Fossdal C.G."/>
            <person name="Hansson D."/>
            <person name="Henrissat B."/>
            <person name="Hietala A."/>
            <person name="Himmelstrand K."/>
            <person name="Hoffmeister D."/>
            <person name="Hogberg N."/>
            <person name="James T.Y."/>
            <person name="Karlsson M."/>
            <person name="Kohler A."/>
            <person name="Kues U."/>
            <person name="Lee Y.H."/>
            <person name="Lin Y.C."/>
            <person name="Lind M."/>
            <person name="Lindquist E."/>
            <person name="Lombard V."/>
            <person name="Lucas S."/>
            <person name="Lunden K."/>
            <person name="Morin E."/>
            <person name="Murat C."/>
            <person name="Park J."/>
            <person name="Raffaello T."/>
            <person name="Rouze P."/>
            <person name="Salamov A."/>
            <person name="Schmutz J."/>
            <person name="Solheim H."/>
            <person name="Stahlberg J."/>
            <person name="Velez H."/>
            <person name="de Vries R.P."/>
            <person name="Wiebenga A."/>
            <person name="Woodward S."/>
            <person name="Yakovlev I."/>
            <person name="Garbelotto M."/>
            <person name="Martin F."/>
            <person name="Grigoriev I.V."/>
            <person name="Stenlid J."/>
        </authorList>
    </citation>
    <scope>NUCLEOTIDE SEQUENCE [LARGE SCALE GENOMIC DNA]</scope>
    <source>
        <strain evidence="2 3">TC 32-1</strain>
    </source>
</reference>
<dbReference type="InterPro" id="IPR001810">
    <property type="entry name" value="F-box_dom"/>
</dbReference>
<feature type="non-terminal residue" evidence="2">
    <location>
        <position position="122"/>
    </location>
</feature>
<evidence type="ECO:0000313" key="2">
    <source>
        <dbReference type="EMBL" id="ETW83634.1"/>
    </source>
</evidence>
<dbReference type="GeneID" id="20669943"/>
<evidence type="ECO:0000313" key="3">
    <source>
        <dbReference type="Proteomes" id="UP000030671"/>
    </source>
</evidence>
<gene>
    <name evidence="2" type="ORF">HETIRDRAFT_312301</name>
</gene>
<dbReference type="Pfam" id="PF12937">
    <property type="entry name" value="F-box-like"/>
    <property type="match status" value="1"/>
</dbReference>
<dbReference type="RefSeq" id="XP_009543407.1">
    <property type="nucleotide sequence ID" value="XM_009545112.1"/>
</dbReference>
<dbReference type="OrthoDB" id="2884925at2759"/>
<dbReference type="HOGENOM" id="CLU_1731689_0_0_1"/>
<name>W4KD18_HETIT</name>
<dbReference type="Gene3D" id="1.20.1280.50">
    <property type="match status" value="1"/>
</dbReference>
<dbReference type="KEGG" id="hir:HETIRDRAFT_312301"/>
<protein>
    <recommendedName>
        <fullName evidence="1">F-box domain-containing protein</fullName>
    </recommendedName>
</protein>
<organism evidence="2 3">
    <name type="scientific">Heterobasidion irregulare (strain TC 32-1)</name>
    <dbReference type="NCBI Taxonomy" id="747525"/>
    <lineage>
        <taxon>Eukaryota</taxon>
        <taxon>Fungi</taxon>
        <taxon>Dikarya</taxon>
        <taxon>Basidiomycota</taxon>
        <taxon>Agaricomycotina</taxon>
        <taxon>Agaricomycetes</taxon>
        <taxon>Russulales</taxon>
        <taxon>Bondarzewiaceae</taxon>
        <taxon>Heterobasidion</taxon>
        <taxon>Heterobasidion annosum species complex</taxon>
    </lineage>
</organism>
<dbReference type="InParanoid" id="W4KD18"/>
<evidence type="ECO:0000259" key="1">
    <source>
        <dbReference type="Pfam" id="PF12937"/>
    </source>
</evidence>
<feature type="domain" description="F-box" evidence="1">
    <location>
        <begin position="41"/>
        <end position="92"/>
    </location>
</feature>